<keyword evidence="2" id="KW-0472">Membrane</keyword>
<feature type="transmembrane region" description="Helical" evidence="2">
    <location>
        <begin position="508"/>
        <end position="527"/>
    </location>
</feature>
<gene>
    <name evidence="3" type="ORF">MAR_028153</name>
</gene>
<feature type="region of interest" description="Disordered" evidence="1">
    <location>
        <begin position="152"/>
        <end position="181"/>
    </location>
</feature>
<evidence type="ECO:0000256" key="2">
    <source>
        <dbReference type="SAM" id="Phobius"/>
    </source>
</evidence>
<keyword evidence="4" id="KW-1185">Reference proteome</keyword>
<feature type="compositionally biased region" description="Basic and acidic residues" evidence="1">
    <location>
        <begin position="170"/>
        <end position="181"/>
    </location>
</feature>
<feature type="compositionally biased region" description="Basic and acidic residues" evidence="1">
    <location>
        <begin position="429"/>
        <end position="461"/>
    </location>
</feature>
<keyword evidence="2" id="KW-0812">Transmembrane</keyword>
<protein>
    <submittedName>
        <fullName evidence="3">Uncharacterized protein</fullName>
    </submittedName>
</protein>
<evidence type="ECO:0000256" key="1">
    <source>
        <dbReference type="SAM" id="MobiDB-lite"/>
    </source>
</evidence>
<keyword evidence="2" id="KW-1133">Transmembrane helix</keyword>
<name>A0ABY7DDT2_MYAAR</name>
<feature type="region of interest" description="Disordered" evidence="1">
    <location>
        <begin position="1"/>
        <end position="49"/>
    </location>
</feature>
<reference evidence="3" key="1">
    <citation type="submission" date="2022-11" db="EMBL/GenBank/DDBJ databases">
        <title>Centuries of genome instability and evolution in soft-shell clam transmissible cancer (bioRxiv).</title>
        <authorList>
            <person name="Hart S.F.M."/>
            <person name="Yonemitsu M.A."/>
            <person name="Giersch R.M."/>
            <person name="Beal B.F."/>
            <person name="Arriagada G."/>
            <person name="Davis B.W."/>
            <person name="Ostrander E.A."/>
            <person name="Goff S.P."/>
            <person name="Metzger M.J."/>
        </authorList>
    </citation>
    <scope>NUCLEOTIDE SEQUENCE</scope>
    <source>
        <strain evidence="3">MELC-2E11</strain>
        <tissue evidence="3">Siphon/mantle</tissue>
    </source>
</reference>
<evidence type="ECO:0000313" key="3">
    <source>
        <dbReference type="EMBL" id="WAQ95463.1"/>
    </source>
</evidence>
<proteinExistence type="predicted"/>
<feature type="compositionally biased region" description="Low complexity" evidence="1">
    <location>
        <begin position="488"/>
        <end position="505"/>
    </location>
</feature>
<evidence type="ECO:0000313" key="4">
    <source>
        <dbReference type="Proteomes" id="UP001164746"/>
    </source>
</evidence>
<feature type="region of interest" description="Disordered" evidence="1">
    <location>
        <begin position="429"/>
        <end position="505"/>
    </location>
</feature>
<organism evidence="3 4">
    <name type="scientific">Mya arenaria</name>
    <name type="common">Soft-shell clam</name>
    <dbReference type="NCBI Taxonomy" id="6604"/>
    <lineage>
        <taxon>Eukaryota</taxon>
        <taxon>Metazoa</taxon>
        <taxon>Spiralia</taxon>
        <taxon>Lophotrochozoa</taxon>
        <taxon>Mollusca</taxon>
        <taxon>Bivalvia</taxon>
        <taxon>Autobranchia</taxon>
        <taxon>Heteroconchia</taxon>
        <taxon>Euheterodonta</taxon>
        <taxon>Imparidentia</taxon>
        <taxon>Neoheterodontei</taxon>
        <taxon>Myida</taxon>
        <taxon>Myoidea</taxon>
        <taxon>Myidae</taxon>
        <taxon>Mya</taxon>
    </lineage>
</organism>
<accession>A0ABY7DDT2</accession>
<dbReference type="EMBL" id="CP111013">
    <property type="protein sequence ID" value="WAQ95463.1"/>
    <property type="molecule type" value="Genomic_DNA"/>
</dbReference>
<dbReference type="Proteomes" id="UP001164746">
    <property type="component" value="Chromosome 2"/>
</dbReference>
<feature type="compositionally biased region" description="Low complexity" evidence="1">
    <location>
        <begin position="465"/>
        <end position="480"/>
    </location>
</feature>
<sequence length="528" mass="57066">MPMPRKRKTENRTPPSEDKGSKRKMAAKPGTQGVHQPSTPNPTPTQATQPVIVSTPVNQMNPQYFSQQPPYFMNMGSSPILTQNVAPDYVQTLFQRLDSMDNKLNQLDHIKSSVTIITDRLSAMEYKIEDIETSHSFMSDQYDGLVANTEKNATSGDAPSVPVGATAFQPRERPRDRSDPFNENCESKVLDFCRKILYIGNPEDVIKISRAHRVGDYTTGKTRPIVAKFVDTKSKMVVKDALIRVKLNHRGPNVTDQYPPEVIERRRQLVPIMKQARRDGKRANLVRDKLFINNKLYDQSASGVADTRHRAPFTHPGRATATTTSIGHIGSNHQMPQSYPVNAQRGSAVSHVTGTSASAPLPRPPIGSAVQSQGVSASSSAAIAQSPIIKLPPMLNQSIVAVVFTNISSTTNDGVNMLLVAKQKCAKCRGKDAPPHHIPLREGAKARKDDGEESNVRKYEGGAESGTTTTDAGTTASTEGVTTSSAMTTGNAGTTQAGGTQTTTPNGAMSAVAAISTMAVAIFSFILF</sequence>